<feature type="signal peptide" evidence="1">
    <location>
        <begin position="1"/>
        <end position="20"/>
    </location>
</feature>
<dbReference type="AlphaFoldDB" id="A0A553PQT8"/>
<proteinExistence type="predicted"/>
<dbReference type="EMBL" id="VCGU01000002">
    <property type="protein sequence ID" value="TRY80035.1"/>
    <property type="molecule type" value="Genomic_DNA"/>
</dbReference>
<dbReference type="Gene3D" id="3.50.4.10">
    <property type="entry name" value="Hepatocyte Growth Factor"/>
    <property type="match status" value="1"/>
</dbReference>
<keyword evidence="4" id="KW-1185">Reference proteome</keyword>
<evidence type="ECO:0000313" key="3">
    <source>
        <dbReference type="EMBL" id="TRY80035.1"/>
    </source>
</evidence>
<feature type="domain" description="Apple" evidence="2">
    <location>
        <begin position="44"/>
        <end position="83"/>
    </location>
</feature>
<evidence type="ECO:0000259" key="2">
    <source>
        <dbReference type="Pfam" id="PF14295"/>
    </source>
</evidence>
<protein>
    <recommendedName>
        <fullName evidence="2">Apple domain-containing protein</fullName>
    </recommendedName>
</protein>
<sequence length="109" mass="12502">MFLTQFVILICCCLIQIIVAQNHQCFYTNVLLPAPTLNLFDPDLTRTARDCQWLCQQTKACLFWNWVSPQYAGSVYPIYTCWLLSDKSMPIVFNGLMGGDRDCEDVPLV</sequence>
<dbReference type="InterPro" id="IPR003609">
    <property type="entry name" value="Pan_app"/>
</dbReference>
<reference evidence="3 4" key="1">
    <citation type="journal article" date="2018" name="Nat. Ecol. Evol.">
        <title>Genomic signatures of mitonuclear coevolution across populations of Tigriopus californicus.</title>
        <authorList>
            <person name="Barreto F.S."/>
            <person name="Watson E.T."/>
            <person name="Lima T.G."/>
            <person name="Willett C.S."/>
            <person name="Edmands S."/>
            <person name="Li W."/>
            <person name="Burton R.S."/>
        </authorList>
    </citation>
    <scope>NUCLEOTIDE SEQUENCE [LARGE SCALE GENOMIC DNA]</scope>
    <source>
        <strain evidence="3 4">San Diego</strain>
    </source>
</reference>
<dbReference type="Pfam" id="PF14295">
    <property type="entry name" value="PAN_4"/>
    <property type="match status" value="1"/>
</dbReference>
<gene>
    <name evidence="3" type="ORF">TCAL_16031</name>
</gene>
<dbReference type="Proteomes" id="UP000318571">
    <property type="component" value="Chromosome 6"/>
</dbReference>
<name>A0A553PQT8_TIGCA</name>
<feature type="chain" id="PRO_5021753641" description="Apple domain-containing protein" evidence="1">
    <location>
        <begin position="21"/>
        <end position="109"/>
    </location>
</feature>
<comment type="caution">
    <text evidence="3">The sequence shown here is derived from an EMBL/GenBank/DDBJ whole genome shotgun (WGS) entry which is preliminary data.</text>
</comment>
<accession>A0A553PQT8</accession>
<evidence type="ECO:0000313" key="4">
    <source>
        <dbReference type="Proteomes" id="UP000318571"/>
    </source>
</evidence>
<keyword evidence="1" id="KW-0732">Signal</keyword>
<evidence type="ECO:0000256" key="1">
    <source>
        <dbReference type="SAM" id="SignalP"/>
    </source>
</evidence>
<organism evidence="3 4">
    <name type="scientific">Tigriopus californicus</name>
    <name type="common">Marine copepod</name>
    <dbReference type="NCBI Taxonomy" id="6832"/>
    <lineage>
        <taxon>Eukaryota</taxon>
        <taxon>Metazoa</taxon>
        <taxon>Ecdysozoa</taxon>
        <taxon>Arthropoda</taxon>
        <taxon>Crustacea</taxon>
        <taxon>Multicrustacea</taxon>
        <taxon>Hexanauplia</taxon>
        <taxon>Copepoda</taxon>
        <taxon>Harpacticoida</taxon>
        <taxon>Harpacticidae</taxon>
        <taxon>Tigriopus</taxon>
    </lineage>
</organism>